<dbReference type="InterPro" id="IPR018747">
    <property type="entry name" value="DUF2299"/>
</dbReference>
<protein>
    <submittedName>
        <fullName evidence="1">Uncharacterized conserved protein</fullName>
    </submittedName>
</protein>
<dbReference type="OrthoDB" id="17336at2157"/>
<evidence type="ECO:0000313" key="1">
    <source>
        <dbReference type="EMBL" id="BAN90533.1"/>
    </source>
</evidence>
<dbReference type="RefSeq" id="WP_022541805.1">
    <property type="nucleotide sequence ID" value="NC_022521.1"/>
</dbReference>
<dbReference type="STRING" id="1198449.ACAM_1064"/>
<dbReference type="EMBL" id="AP012489">
    <property type="protein sequence ID" value="BAN90533.1"/>
    <property type="molecule type" value="Genomic_DNA"/>
</dbReference>
<dbReference type="CDD" id="cd17510">
    <property type="entry name" value="T3SC_YbjN-like_2"/>
    <property type="match status" value="1"/>
</dbReference>
<dbReference type="Pfam" id="PF10061">
    <property type="entry name" value="DUF2299"/>
    <property type="match status" value="1"/>
</dbReference>
<evidence type="ECO:0000313" key="2">
    <source>
        <dbReference type="Proteomes" id="UP000016887"/>
    </source>
</evidence>
<dbReference type="Gene3D" id="3.30.1460.10">
    <property type="match status" value="1"/>
</dbReference>
<dbReference type="AlphaFoldDB" id="U3TEZ0"/>
<reference evidence="1 2" key="1">
    <citation type="journal article" date="2013" name="Appl. Environ. Microbiol.">
        <title>Variation of the Virus-Related Elements within Syntenic Genomes of the Hyperthermophilic Archaeon Aeropyrum.</title>
        <authorList>
            <person name="Daifuku T."/>
            <person name="Yoshida T."/>
            <person name="Kitamura T."/>
            <person name="Kawaichi S."/>
            <person name="Inoue T."/>
            <person name="Nomura K."/>
            <person name="Yoshida Y."/>
            <person name="Kuno S."/>
            <person name="Sako Y."/>
        </authorList>
    </citation>
    <scope>NUCLEOTIDE SEQUENCE [LARGE SCALE GENOMIC DNA]</scope>
    <source>
        <strain evidence="1 2">SY1</strain>
    </source>
</reference>
<name>U3TEZ0_9CREN</name>
<dbReference type="KEGG" id="acj:ACAM_1064"/>
<gene>
    <name evidence="1" type="ORF">ACAM_1064</name>
</gene>
<sequence>MDGPVDLKNRVLAWLADEFNVSVKSLPKNAPLDWAIKAETQAPVKVALVVQKPRGRDVVAVTIGIALSPKHREALSKLSPGAREEFAVTLLTELMAMCPHCRVVAQPNPRDLHTILISRELYSEDITRQALMDASVTLVNMFLFTVLKLNQISQTARTPRGVEEGYM</sequence>
<organism evidence="1 2">
    <name type="scientific">Aeropyrum camini SY1 = JCM 12091</name>
    <dbReference type="NCBI Taxonomy" id="1198449"/>
    <lineage>
        <taxon>Archaea</taxon>
        <taxon>Thermoproteota</taxon>
        <taxon>Thermoprotei</taxon>
        <taxon>Desulfurococcales</taxon>
        <taxon>Desulfurococcaceae</taxon>
        <taxon>Aeropyrum</taxon>
    </lineage>
</organism>
<keyword evidence="2" id="KW-1185">Reference proteome</keyword>
<proteinExistence type="predicted"/>
<accession>U3TEZ0</accession>
<dbReference type="GeneID" id="17110393"/>
<dbReference type="Proteomes" id="UP000016887">
    <property type="component" value="Chromosome"/>
</dbReference>
<dbReference type="eggNOG" id="arCOG01713">
    <property type="taxonomic scope" value="Archaea"/>
</dbReference>